<dbReference type="Proteomes" id="UP000285712">
    <property type="component" value="Unassembled WGS sequence"/>
</dbReference>
<evidence type="ECO:0000259" key="3">
    <source>
        <dbReference type="PROSITE" id="PS50222"/>
    </source>
</evidence>
<dbReference type="PANTHER" id="PTHR34894:SF5">
    <property type="entry name" value="EF-HAND DOMAIN-CONTAINING PROTEIN"/>
    <property type="match status" value="1"/>
</dbReference>
<keyword evidence="1" id="KW-0106">Calcium</keyword>
<gene>
    <name evidence="4" type="ORF">DYB35_011943</name>
</gene>
<dbReference type="InterPro" id="IPR002048">
    <property type="entry name" value="EF_hand_dom"/>
</dbReference>
<evidence type="ECO:0000313" key="4">
    <source>
        <dbReference type="EMBL" id="RHZ00228.1"/>
    </source>
</evidence>
<organism evidence="4 5">
    <name type="scientific">Aphanomyces astaci</name>
    <name type="common">Crayfish plague agent</name>
    <dbReference type="NCBI Taxonomy" id="112090"/>
    <lineage>
        <taxon>Eukaryota</taxon>
        <taxon>Sar</taxon>
        <taxon>Stramenopiles</taxon>
        <taxon>Oomycota</taxon>
        <taxon>Saprolegniomycetes</taxon>
        <taxon>Saprolegniales</taxon>
        <taxon>Verrucalvaceae</taxon>
        <taxon>Aphanomyces</taxon>
    </lineage>
</organism>
<dbReference type="Gene3D" id="1.10.238.10">
    <property type="entry name" value="EF-hand"/>
    <property type="match status" value="1"/>
</dbReference>
<dbReference type="PROSITE" id="PS00018">
    <property type="entry name" value="EF_HAND_1"/>
    <property type="match status" value="1"/>
</dbReference>
<dbReference type="InterPro" id="IPR036457">
    <property type="entry name" value="PPM-type-like_dom_sf"/>
</dbReference>
<dbReference type="PROSITE" id="PS51257">
    <property type="entry name" value="PROKAR_LIPOPROTEIN"/>
    <property type="match status" value="1"/>
</dbReference>
<feature type="domain" description="EF-hand" evidence="3">
    <location>
        <begin position="332"/>
        <end position="367"/>
    </location>
</feature>
<dbReference type="EMBL" id="QUTG01001163">
    <property type="protein sequence ID" value="RHZ00228.1"/>
    <property type="molecule type" value="Genomic_DNA"/>
</dbReference>
<dbReference type="InterPro" id="IPR011992">
    <property type="entry name" value="EF-hand-dom_pair"/>
</dbReference>
<dbReference type="Gene3D" id="3.60.40.10">
    <property type="entry name" value="PPM-type phosphatase domain"/>
    <property type="match status" value="1"/>
</dbReference>
<sequence length="425" mass="47740">MKIAAVVAIFLVWTSCTEQSCFANGQRSTHERSPLNFDAVERFVLASPVARVHRYTAASYAAKDPNEDRYVVRVDSDAVFASVLDGHRGWQVAEYVNQNLIVNAAALLGNTSSNNFAHSSLSRAFVATDDALRARMLPTFQLGFGLVNRPGACTMLAYAKGDTLVVANVDSPADAYDFVEFVVQHMTLQFGAQTRHRLQGLITALEQYCIKDTWVFAFCRFCGIAEQLPSDCFTFYVSALQCLQFAVPNRAQQADYYIPSDVFYPLFVKKAVMALRTIASDANIDEAKWYATLRECRVLCPRKTVLGSPIYVVGLGAFMDLVLDIWLSNRRTMEDEMRRVFVQFDTDQSKSLSYDEFRAFIVHCHKTLQESVSTRQSFCQRVVDEKNVVKLYGKCLMQSDQSEINIDSFVLGGMESMCLSTRCST</sequence>
<dbReference type="AlphaFoldDB" id="A0A3R6ZUL0"/>
<reference evidence="4 5" key="1">
    <citation type="submission" date="2018-08" db="EMBL/GenBank/DDBJ databases">
        <title>Aphanomyces genome sequencing and annotation.</title>
        <authorList>
            <person name="Minardi D."/>
            <person name="Oidtmann B."/>
            <person name="Van Der Giezen M."/>
            <person name="Studholme D.J."/>
        </authorList>
    </citation>
    <scope>NUCLEOTIDE SEQUENCE [LARGE SCALE GENOMIC DNA]</scope>
    <source>
        <strain evidence="4 5">Sv</strain>
    </source>
</reference>
<proteinExistence type="predicted"/>
<evidence type="ECO:0000313" key="5">
    <source>
        <dbReference type="Proteomes" id="UP000285712"/>
    </source>
</evidence>
<evidence type="ECO:0000256" key="2">
    <source>
        <dbReference type="SAM" id="SignalP"/>
    </source>
</evidence>
<protein>
    <recommendedName>
        <fullName evidence="3">EF-hand domain-containing protein</fullName>
    </recommendedName>
</protein>
<dbReference type="PANTHER" id="PTHR34894">
    <property type="entry name" value="SAM-DEPENDENT METHYLTRANSFERASE RSMI, CONSERVED SITE"/>
    <property type="match status" value="1"/>
</dbReference>
<dbReference type="GO" id="GO:0005509">
    <property type="term" value="F:calcium ion binding"/>
    <property type="evidence" value="ECO:0007669"/>
    <property type="project" value="InterPro"/>
</dbReference>
<comment type="caution">
    <text evidence="4">The sequence shown here is derived from an EMBL/GenBank/DDBJ whole genome shotgun (WGS) entry which is preliminary data.</text>
</comment>
<keyword evidence="2" id="KW-0732">Signal</keyword>
<dbReference type="SUPFAM" id="SSF47473">
    <property type="entry name" value="EF-hand"/>
    <property type="match status" value="1"/>
</dbReference>
<dbReference type="SUPFAM" id="SSF81606">
    <property type="entry name" value="PP2C-like"/>
    <property type="match status" value="1"/>
</dbReference>
<feature type="signal peptide" evidence="2">
    <location>
        <begin position="1"/>
        <end position="19"/>
    </location>
</feature>
<dbReference type="VEuPathDB" id="FungiDB:H257_13073"/>
<evidence type="ECO:0000256" key="1">
    <source>
        <dbReference type="ARBA" id="ARBA00022837"/>
    </source>
</evidence>
<name>A0A3R6ZUL0_APHAT</name>
<feature type="chain" id="PRO_5018689713" description="EF-hand domain-containing protein" evidence="2">
    <location>
        <begin position="20"/>
        <end position="425"/>
    </location>
</feature>
<dbReference type="InterPro" id="IPR018247">
    <property type="entry name" value="EF_Hand_1_Ca_BS"/>
</dbReference>
<dbReference type="PROSITE" id="PS50222">
    <property type="entry name" value="EF_HAND_2"/>
    <property type="match status" value="1"/>
</dbReference>
<accession>A0A3R6ZUL0</accession>